<keyword evidence="2" id="KW-1185">Reference proteome</keyword>
<evidence type="ECO:0000313" key="1">
    <source>
        <dbReference type="EMBL" id="KAI9272795.1"/>
    </source>
</evidence>
<reference evidence="1" key="1">
    <citation type="journal article" date="2022" name="IScience">
        <title>Evolution of zygomycete secretomes and the origins of terrestrial fungal ecologies.</title>
        <authorList>
            <person name="Chang Y."/>
            <person name="Wang Y."/>
            <person name="Mondo S."/>
            <person name="Ahrendt S."/>
            <person name="Andreopoulos W."/>
            <person name="Barry K."/>
            <person name="Beard J."/>
            <person name="Benny G.L."/>
            <person name="Blankenship S."/>
            <person name="Bonito G."/>
            <person name="Cuomo C."/>
            <person name="Desiro A."/>
            <person name="Gervers K.A."/>
            <person name="Hundley H."/>
            <person name="Kuo A."/>
            <person name="LaButti K."/>
            <person name="Lang B.F."/>
            <person name="Lipzen A."/>
            <person name="O'Donnell K."/>
            <person name="Pangilinan J."/>
            <person name="Reynolds N."/>
            <person name="Sandor L."/>
            <person name="Smith M.E."/>
            <person name="Tsang A."/>
            <person name="Grigoriev I.V."/>
            <person name="Stajich J.E."/>
            <person name="Spatafora J.W."/>
        </authorList>
    </citation>
    <scope>NUCLEOTIDE SEQUENCE</scope>
    <source>
        <strain evidence="1">RSA 2281</strain>
    </source>
</reference>
<accession>A0AAD5PHG7</accession>
<dbReference type="AlphaFoldDB" id="A0AAD5PHG7"/>
<comment type="caution">
    <text evidence="1">The sequence shown here is derived from an EMBL/GenBank/DDBJ whole genome shotgun (WGS) entry which is preliminary data.</text>
</comment>
<organism evidence="1 2">
    <name type="scientific">Phascolomyces articulosus</name>
    <dbReference type="NCBI Taxonomy" id="60185"/>
    <lineage>
        <taxon>Eukaryota</taxon>
        <taxon>Fungi</taxon>
        <taxon>Fungi incertae sedis</taxon>
        <taxon>Mucoromycota</taxon>
        <taxon>Mucoromycotina</taxon>
        <taxon>Mucoromycetes</taxon>
        <taxon>Mucorales</taxon>
        <taxon>Lichtheimiaceae</taxon>
        <taxon>Phascolomyces</taxon>
    </lineage>
</organism>
<name>A0AAD5PHG7_9FUNG</name>
<reference evidence="1" key="2">
    <citation type="submission" date="2023-02" db="EMBL/GenBank/DDBJ databases">
        <authorList>
            <consortium name="DOE Joint Genome Institute"/>
            <person name="Mondo S.J."/>
            <person name="Chang Y."/>
            <person name="Wang Y."/>
            <person name="Ahrendt S."/>
            <person name="Andreopoulos W."/>
            <person name="Barry K."/>
            <person name="Beard J."/>
            <person name="Benny G.L."/>
            <person name="Blankenship S."/>
            <person name="Bonito G."/>
            <person name="Cuomo C."/>
            <person name="Desiro A."/>
            <person name="Gervers K.A."/>
            <person name="Hundley H."/>
            <person name="Kuo A."/>
            <person name="LaButti K."/>
            <person name="Lang B.F."/>
            <person name="Lipzen A."/>
            <person name="O'Donnell K."/>
            <person name="Pangilinan J."/>
            <person name="Reynolds N."/>
            <person name="Sandor L."/>
            <person name="Smith M.W."/>
            <person name="Tsang A."/>
            <person name="Grigoriev I.V."/>
            <person name="Stajich J.E."/>
            <person name="Spatafora J.W."/>
        </authorList>
    </citation>
    <scope>NUCLEOTIDE SEQUENCE</scope>
    <source>
        <strain evidence="1">RSA 2281</strain>
    </source>
</reference>
<evidence type="ECO:0000313" key="2">
    <source>
        <dbReference type="Proteomes" id="UP001209540"/>
    </source>
</evidence>
<gene>
    <name evidence="1" type="ORF">BDA99DRAFT_556394</name>
</gene>
<sequence length="132" mass="14992">MAIEEIRITIREYIENHEDPTAADFVNTHLNLITENAPADKSTKKFLPNVIRDEAKKMIRLCPSQSLVLDTTDENWKTCFTEAELSEIRNEGGPLDCSEVPEELELHYSELKGMKTSVGFISMQKAFKSTTL</sequence>
<protein>
    <submittedName>
        <fullName evidence="1">Uncharacterized protein</fullName>
    </submittedName>
</protein>
<proteinExistence type="predicted"/>
<dbReference type="EMBL" id="JAIXMP010000005">
    <property type="protein sequence ID" value="KAI9272795.1"/>
    <property type="molecule type" value="Genomic_DNA"/>
</dbReference>
<dbReference type="Proteomes" id="UP001209540">
    <property type="component" value="Unassembled WGS sequence"/>
</dbReference>